<dbReference type="GO" id="GO:0005819">
    <property type="term" value="C:spindle"/>
    <property type="evidence" value="ECO:0007669"/>
    <property type="project" value="UniProtKB-SubCell"/>
</dbReference>
<keyword evidence="26" id="KW-1185">Reference proteome</keyword>
<organism evidence="25 26">
    <name type="scientific">Aquatica leii</name>
    <dbReference type="NCBI Taxonomy" id="1421715"/>
    <lineage>
        <taxon>Eukaryota</taxon>
        <taxon>Metazoa</taxon>
        <taxon>Ecdysozoa</taxon>
        <taxon>Arthropoda</taxon>
        <taxon>Hexapoda</taxon>
        <taxon>Insecta</taxon>
        <taxon>Pterygota</taxon>
        <taxon>Neoptera</taxon>
        <taxon>Endopterygota</taxon>
        <taxon>Coleoptera</taxon>
        <taxon>Polyphaga</taxon>
        <taxon>Elateriformia</taxon>
        <taxon>Elateroidea</taxon>
        <taxon>Lampyridae</taxon>
        <taxon>Luciolinae</taxon>
        <taxon>Aquatica</taxon>
    </lineage>
</organism>
<keyword evidence="7" id="KW-0378">Hydrolase</keyword>
<evidence type="ECO:0000256" key="11">
    <source>
        <dbReference type="ARBA" id="ARBA00023212"/>
    </source>
</evidence>
<comment type="catalytic activity">
    <reaction evidence="16">
        <text>hexanoyl-CoA + H2O = hexanoate + CoA + H(+)</text>
        <dbReference type="Rhea" id="RHEA:40115"/>
        <dbReference type="ChEBI" id="CHEBI:15377"/>
        <dbReference type="ChEBI" id="CHEBI:15378"/>
        <dbReference type="ChEBI" id="CHEBI:17120"/>
        <dbReference type="ChEBI" id="CHEBI:57287"/>
        <dbReference type="ChEBI" id="CHEBI:62620"/>
    </reaction>
    <physiologicalReaction direction="left-to-right" evidence="16">
        <dbReference type="Rhea" id="RHEA:40116"/>
    </physiologicalReaction>
</comment>
<evidence type="ECO:0000256" key="17">
    <source>
        <dbReference type="ARBA" id="ARBA00052976"/>
    </source>
</evidence>
<comment type="catalytic activity">
    <reaction evidence="17">
        <text>a fatty acyl-CoA + H2O = a fatty acid + CoA + H(+)</text>
        <dbReference type="Rhea" id="RHEA:16781"/>
        <dbReference type="ChEBI" id="CHEBI:15377"/>
        <dbReference type="ChEBI" id="CHEBI:15378"/>
        <dbReference type="ChEBI" id="CHEBI:28868"/>
        <dbReference type="ChEBI" id="CHEBI:57287"/>
        <dbReference type="ChEBI" id="CHEBI:77636"/>
    </reaction>
    <physiologicalReaction direction="left-to-right" evidence="17">
        <dbReference type="Rhea" id="RHEA:16782"/>
    </physiologicalReaction>
</comment>
<comment type="subcellular location">
    <subcellularLocation>
        <location evidence="3">Cytoplasm</location>
        <location evidence="3">Cytoskeleton</location>
        <location evidence="3">Spindle</location>
    </subcellularLocation>
    <subcellularLocation>
        <location evidence="4">Cytoplasm</location>
        <location evidence="4">Cytosol</location>
    </subcellularLocation>
    <subcellularLocation>
        <location evidence="2">Mitochondrion</location>
    </subcellularLocation>
    <subcellularLocation>
        <location evidence="1">Nucleus</location>
    </subcellularLocation>
</comment>
<dbReference type="InterPro" id="IPR029069">
    <property type="entry name" value="HotDog_dom_sf"/>
</dbReference>
<comment type="catalytic activity">
    <reaction evidence="15">
        <text>dodecanoyl-CoA + H2O = dodecanoate + CoA + H(+)</text>
        <dbReference type="Rhea" id="RHEA:30135"/>
        <dbReference type="ChEBI" id="CHEBI:15377"/>
        <dbReference type="ChEBI" id="CHEBI:15378"/>
        <dbReference type="ChEBI" id="CHEBI:18262"/>
        <dbReference type="ChEBI" id="CHEBI:57287"/>
        <dbReference type="ChEBI" id="CHEBI:57375"/>
    </reaction>
    <physiologicalReaction direction="left-to-right" evidence="15">
        <dbReference type="Rhea" id="RHEA:30136"/>
    </physiologicalReaction>
</comment>
<evidence type="ECO:0000256" key="5">
    <source>
        <dbReference type="ARBA" id="ARBA00008324"/>
    </source>
</evidence>
<evidence type="ECO:0000256" key="16">
    <source>
        <dbReference type="ARBA" id="ARBA00050199"/>
    </source>
</evidence>
<dbReference type="InterPro" id="IPR006683">
    <property type="entry name" value="Thioestr_dom"/>
</dbReference>
<name>A0AAN7SAH4_9COLE</name>
<dbReference type="EMBL" id="JARPUR010000002">
    <property type="protein sequence ID" value="KAK4881941.1"/>
    <property type="molecule type" value="Genomic_DNA"/>
</dbReference>
<protein>
    <recommendedName>
        <fullName evidence="20">Acyl-coenzyme A thioesterase 13</fullName>
    </recommendedName>
    <alternativeName>
        <fullName evidence="22">Hotdog-fold thioesterase superfamily member 2</fullName>
    </alternativeName>
    <alternativeName>
        <fullName evidence="21">Palmitoyl-CoA hydrolase</fullName>
    </alternativeName>
    <alternativeName>
        <fullName evidence="23">Thioesterase superfamily member 2</fullName>
    </alternativeName>
</protein>
<comment type="caution">
    <text evidence="25">The sequence shown here is derived from an EMBL/GenBank/DDBJ whole genome shotgun (WGS) entry which is preliminary data.</text>
</comment>
<evidence type="ECO:0000256" key="2">
    <source>
        <dbReference type="ARBA" id="ARBA00004173"/>
    </source>
</evidence>
<dbReference type="SUPFAM" id="SSF54637">
    <property type="entry name" value="Thioesterase/thiol ester dehydrase-isomerase"/>
    <property type="match status" value="1"/>
</dbReference>
<evidence type="ECO:0000256" key="4">
    <source>
        <dbReference type="ARBA" id="ARBA00004514"/>
    </source>
</evidence>
<dbReference type="InterPro" id="IPR003736">
    <property type="entry name" value="PAAI_dom"/>
</dbReference>
<comment type="function">
    <text evidence="18">Catalyzes the hydrolysis of acyl-CoAs into free fatty acids and coenzyme A (CoASH), regulating their respective intracellular levels. Has acyl-CoA thioesterase activity towards medium (C12) and long-chain (C18) fatty acyl-CoA substrates. Can also hydrolyze 3-hydroxyphenylacetyl-CoA and 3,4-dihydroxyphenylacetyl-CoA (in vitro). May play a role in controlling adaptive thermogenesis.</text>
</comment>
<keyword evidence="9" id="KW-0443">Lipid metabolism</keyword>
<keyword evidence="8" id="KW-0007">Acetylation</keyword>
<dbReference type="Gene3D" id="3.10.129.10">
    <property type="entry name" value="Hotdog Thioesterase"/>
    <property type="match status" value="1"/>
</dbReference>
<evidence type="ECO:0000256" key="23">
    <source>
        <dbReference type="ARBA" id="ARBA00083956"/>
    </source>
</evidence>
<dbReference type="GO" id="GO:0005739">
    <property type="term" value="C:mitochondrion"/>
    <property type="evidence" value="ECO:0007669"/>
    <property type="project" value="UniProtKB-SubCell"/>
</dbReference>
<dbReference type="GO" id="GO:0047617">
    <property type="term" value="F:fatty acyl-CoA hydrolase activity"/>
    <property type="evidence" value="ECO:0007669"/>
    <property type="project" value="InterPro"/>
</dbReference>
<dbReference type="CDD" id="cd03443">
    <property type="entry name" value="PaaI_thioesterase"/>
    <property type="match status" value="1"/>
</dbReference>
<evidence type="ECO:0000256" key="18">
    <source>
        <dbReference type="ARBA" id="ARBA00058205"/>
    </source>
</evidence>
<evidence type="ECO:0000256" key="3">
    <source>
        <dbReference type="ARBA" id="ARBA00004186"/>
    </source>
</evidence>
<dbReference type="NCBIfam" id="TIGR00369">
    <property type="entry name" value="unchar_dom_1"/>
    <property type="match status" value="1"/>
</dbReference>
<keyword evidence="10" id="KW-0496">Mitochondrion</keyword>
<dbReference type="AlphaFoldDB" id="A0AAN7SAH4"/>
<dbReference type="Proteomes" id="UP001353858">
    <property type="component" value="Unassembled WGS sequence"/>
</dbReference>
<dbReference type="FunFam" id="3.10.129.10:FF:000021">
    <property type="entry name" value="Acyl-coenzyme A thioesterase 13"/>
    <property type="match status" value="1"/>
</dbReference>
<evidence type="ECO:0000256" key="8">
    <source>
        <dbReference type="ARBA" id="ARBA00022990"/>
    </source>
</evidence>
<evidence type="ECO:0000256" key="10">
    <source>
        <dbReference type="ARBA" id="ARBA00023128"/>
    </source>
</evidence>
<dbReference type="GO" id="GO:0005829">
    <property type="term" value="C:cytosol"/>
    <property type="evidence" value="ECO:0007669"/>
    <property type="project" value="UniProtKB-SubCell"/>
</dbReference>
<accession>A0AAN7SAH4</accession>
<dbReference type="PANTHER" id="PTHR21660:SF1">
    <property type="entry name" value="ACYL-COENZYME A THIOESTERASE 13"/>
    <property type="match status" value="1"/>
</dbReference>
<gene>
    <name evidence="25" type="ORF">RN001_005260</name>
</gene>
<evidence type="ECO:0000313" key="26">
    <source>
        <dbReference type="Proteomes" id="UP001353858"/>
    </source>
</evidence>
<comment type="catalytic activity">
    <reaction evidence="14">
        <text>decanoyl-CoA + H2O = decanoate + CoA + H(+)</text>
        <dbReference type="Rhea" id="RHEA:40059"/>
        <dbReference type="ChEBI" id="CHEBI:15377"/>
        <dbReference type="ChEBI" id="CHEBI:15378"/>
        <dbReference type="ChEBI" id="CHEBI:27689"/>
        <dbReference type="ChEBI" id="CHEBI:57287"/>
        <dbReference type="ChEBI" id="CHEBI:61430"/>
    </reaction>
    <physiologicalReaction direction="left-to-right" evidence="14">
        <dbReference type="Rhea" id="RHEA:40060"/>
    </physiologicalReaction>
</comment>
<evidence type="ECO:0000256" key="15">
    <source>
        <dbReference type="ARBA" id="ARBA00048074"/>
    </source>
</evidence>
<feature type="domain" description="Thioesterase" evidence="24">
    <location>
        <begin position="62"/>
        <end position="136"/>
    </location>
</feature>
<evidence type="ECO:0000256" key="9">
    <source>
        <dbReference type="ARBA" id="ARBA00023098"/>
    </source>
</evidence>
<dbReference type="Pfam" id="PF03061">
    <property type="entry name" value="4HBT"/>
    <property type="match status" value="1"/>
</dbReference>
<evidence type="ECO:0000256" key="1">
    <source>
        <dbReference type="ARBA" id="ARBA00004123"/>
    </source>
</evidence>
<dbReference type="GO" id="GO:0005634">
    <property type="term" value="C:nucleus"/>
    <property type="evidence" value="ECO:0007669"/>
    <property type="project" value="UniProtKB-SubCell"/>
</dbReference>
<proteinExistence type="inferred from homology"/>
<dbReference type="InterPro" id="IPR039298">
    <property type="entry name" value="ACOT13"/>
</dbReference>
<comment type="similarity">
    <text evidence="5">Belongs to the thioesterase PaaI family.</text>
</comment>
<keyword evidence="6" id="KW-0963">Cytoplasm</keyword>
<evidence type="ECO:0000256" key="13">
    <source>
        <dbReference type="ARBA" id="ARBA00047588"/>
    </source>
</evidence>
<evidence type="ECO:0000256" key="6">
    <source>
        <dbReference type="ARBA" id="ARBA00022490"/>
    </source>
</evidence>
<dbReference type="GO" id="GO:0006629">
    <property type="term" value="P:lipid metabolic process"/>
    <property type="evidence" value="ECO:0007669"/>
    <property type="project" value="UniProtKB-KW"/>
</dbReference>
<sequence>MLSLYRVFKRCMGTNEIRNFLKNSAVGFDKVLQKVNIIEAEKGICVAELLIEEEHTNPMRGLHGGLMATIVDSLTSYALFTHEKVQGIPSVSVDLNMTYTKSVGIGEVIQIKAETIKAGYTLGFAECTITNKTSGEVLAKGTHTKYIFRADR</sequence>
<evidence type="ECO:0000259" key="24">
    <source>
        <dbReference type="Pfam" id="PF03061"/>
    </source>
</evidence>
<evidence type="ECO:0000256" key="7">
    <source>
        <dbReference type="ARBA" id="ARBA00022801"/>
    </source>
</evidence>
<comment type="catalytic activity">
    <reaction evidence="13">
        <text>octanoyl-CoA + H2O = octanoate + CoA + H(+)</text>
        <dbReference type="Rhea" id="RHEA:30143"/>
        <dbReference type="ChEBI" id="CHEBI:15377"/>
        <dbReference type="ChEBI" id="CHEBI:15378"/>
        <dbReference type="ChEBI" id="CHEBI:25646"/>
        <dbReference type="ChEBI" id="CHEBI:57287"/>
        <dbReference type="ChEBI" id="CHEBI:57386"/>
    </reaction>
    <physiologicalReaction direction="left-to-right" evidence="13">
        <dbReference type="Rhea" id="RHEA:30144"/>
    </physiologicalReaction>
</comment>
<keyword evidence="12" id="KW-0539">Nucleus</keyword>
<reference evidence="26" key="1">
    <citation type="submission" date="2023-01" db="EMBL/GenBank/DDBJ databases">
        <title>Key to firefly adult light organ development and bioluminescence: homeobox transcription factors regulate luciferase expression and transportation to peroxisome.</title>
        <authorList>
            <person name="Fu X."/>
        </authorList>
    </citation>
    <scope>NUCLEOTIDE SEQUENCE [LARGE SCALE GENOMIC DNA]</scope>
</reference>
<keyword evidence="11" id="KW-0206">Cytoskeleton</keyword>
<evidence type="ECO:0000256" key="21">
    <source>
        <dbReference type="ARBA" id="ARBA00075657"/>
    </source>
</evidence>
<comment type="subunit">
    <text evidence="19">Homotetramer. Interacts with PCTP.</text>
</comment>
<dbReference type="PANTHER" id="PTHR21660">
    <property type="entry name" value="THIOESTERASE SUPERFAMILY MEMBER-RELATED"/>
    <property type="match status" value="1"/>
</dbReference>
<evidence type="ECO:0000256" key="12">
    <source>
        <dbReference type="ARBA" id="ARBA00023242"/>
    </source>
</evidence>
<evidence type="ECO:0000256" key="20">
    <source>
        <dbReference type="ARBA" id="ARBA00067273"/>
    </source>
</evidence>
<evidence type="ECO:0000256" key="22">
    <source>
        <dbReference type="ARBA" id="ARBA00081533"/>
    </source>
</evidence>
<evidence type="ECO:0000256" key="19">
    <source>
        <dbReference type="ARBA" id="ARBA00064709"/>
    </source>
</evidence>
<evidence type="ECO:0000256" key="14">
    <source>
        <dbReference type="ARBA" id="ARBA00047969"/>
    </source>
</evidence>
<evidence type="ECO:0000313" key="25">
    <source>
        <dbReference type="EMBL" id="KAK4881941.1"/>
    </source>
</evidence>